<evidence type="ECO:0000256" key="10">
    <source>
        <dbReference type="SAM" id="MobiDB-lite"/>
    </source>
</evidence>
<comment type="similarity">
    <text evidence="2">Belongs to the ABC transporter superfamily. ABCG family. PDR (TC 3.A.1.205) subfamily.</text>
</comment>
<dbReference type="PANTHER" id="PTHR19241">
    <property type="entry name" value="ATP-BINDING CASSETTE TRANSPORTER"/>
    <property type="match status" value="1"/>
</dbReference>
<feature type="transmembrane region" description="Helical" evidence="11">
    <location>
        <begin position="1488"/>
        <end position="1514"/>
    </location>
</feature>
<dbReference type="InterPro" id="IPR013581">
    <property type="entry name" value="PDR_assoc"/>
</dbReference>
<feature type="transmembrane region" description="Helical" evidence="11">
    <location>
        <begin position="531"/>
        <end position="553"/>
    </location>
</feature>
<comment type="subcellular location">
    <subcellularLocation>
        <location evidence="1">Membrane</location>
        <topology evidence="1">Multi-pass membrane protein</topology>
    </subcellularLocation>
</comment>
<evidence type="ECO:0000256" key="11">
    <source>
        <dbReference type="SAM" id="Phobius"/>
    </source>
</evidence>
<feature type="domain" description="ABC transporter" evidence="12">
    <location>
        <begin position="143"/>
        <end position="436"/>
    </location>
</feature>
<protein>
    <recommendedName>
        <fullName evidence="12">ABC transporter domain-containing protein</fullName>
    </recommendedName>
</protein>
<dbReference type="InterPro" id="IPR003593">
    <property type="entry name" value="AAA+_ATPase"/>
</dbReference>
<dbReference type="FunFam" id="3.40.50.300:FF:000059">
    <property type="entry name" value="ABC transporter G family member 40"/>
    <property type="match status" value="1"/>
</dbReference>
<dbReference type="GO" id="GO:0140359">
    <property type="term" value="F:ABC-type transporter activity"/>
    <property type="evidence" value="ECO:0007669"/>
    <property type="project" value="InterPro"/>
</dbReference>
<keyword evidence="4 11" id="KW-0812">Transmembrane</keyword>
<organism evidence="13 14">
    <name type="scientific">Marchantia polymorpha</name>
    <name type="common">Common liverwort</name>
    <name type="synonym">Marchantia aquatica</name>
    <dbReference type="NCBI Taxonomy" id="3197"/>
    <lineage>
        <taxon>Eukaryota</taxon>
        <taxon>Viridiplantae</taxon>
        <taxon>Streptophyta</taxon>
        <taxon>Embryophyta</taxon>
        <taxon>Marchantiophyta</taxon>
        <taxon>Marchantiopsida</taxon>
        <taxon>Marchantiidae</taxon>
        <taxon>Marchantiales</taxon>
        <taxon>Marchantiaceae</taxon>
        <taxon>Marchantia</taxon>
    </lineage>
</organism>
<keyword evidence="9 11" id="KW-0472">Membrane</keyword>
<feature type="transmembrane region" description="Helical" evidence="11">
    <location>
        <begin position="1350"/>
        <end position="1368"/>
    </location>
</feature>
<dbReference type="SMART" id="SM00382">
    <property type="entry name" value="AAA"/>
    <property type="match status" value="2"/>
</dbReference>
<dbReference type="InterPro" id="IPR034003">
    <property type="entry name" value="ABCG_PDR_2"/>
</dbReference>
<proteinExistence type="inferred from homology"/>
<evidence type="ECO:0000256" key="7">
    <source>
        <dbReference type="ARBA" id="ARBA00022840"/>
    </source>
</evidence>
<feature type="transmembrane region" description="Helical" evidence="11">
    <location>
        <begin position="1261"/>
        <end position="1282"/>
    </location>
</feature>
<evidence type="ECO:0000256" key="6">
    <source>
        <dbReference type="ARBA" id="ARBA00022741"/>
    </source>
</evidence>
<evidence type="ECO:0000256" key="1">
    <source>
        <dbReference type="ARBA" id="ARBA00004141"/>
    </source>
</evidence>
<feature type="transmembrane region" description="Helical" evidence="11">
    <location>
        <begin position="1407"/>
        <end position="1428"/>
    </location>
</feature>
<dbReference type="OrthoDB" id="66620at2759"/>
<dbReference type="EMBL" id="KZ772703">
    <property type="protein sequence ID" value="PTQ42057.1"/>
    <property type="molecule type" value="Genomic_DNA"/>
</dbReference>
<feature type="region of interest" description="Disordered" evidence="10">
    <location>
        <begin position="824"/>
        <end position="851"/>
    </location>
</feature>
<evidence type="ECO:0000313" key="14">
    <source>
        <dbReference type="Proteomes" id="UP000244005"/>
    </source>
</evidence>
<evidence type="ECO:0000256" key="9">
    <source>
        <dbReference type="ARBA" id="ARBA00023136"/>
    </source>
</evidence>
<dbReference type="SUPFAM" id="SSF52540">
    <property type="entry name" value="P-loop containing nucleoside triphosphate hydrolases"/>
    <property type="match status" value="2"/>
</dbReference>
<evidence type="ECO:0000259" key="12">
    <source>
        <dbReference type="PROSITE" id="PS50893"/>
    </source>
</evidence>
<feature type="transmembrane region" description="Helical" evidence="11">
    <location>
        <begin position="616"/>
        <end position="638"/>
    </location>
</feature>
<dbReference type="PROSITE" id="PS50893">
    <property type="entry name" value="ABC_TRANSPORTER_2"/>
    <property type="match status" value="2"/>
</dbReference>
<dbReference type="Gramene" id="Mp2g03890.1">
    <property type="protein sequence ID" value="Mp2g03890.1.cds"/>
    <property type="gene ID" value="Mp2g03890"/>
</dbReference>
<feature type="transmembrane region" description="Helical" evidence="11">
    <location>
        <begin position="675"/>
        <end position="697"/>
    </location>
</feature>
<keyword evidence="3" id="KW-0813">Transport</keyword>
<keyword evidence="5" id="KW-0677">Repeat</keyword>
<feature type="transmembrane region" description="Helical" evidence="11">
    <location>
        <begin position="565"/>
        <end position="584"/>
    </location>
</feature>
<evidence type="ECO:0000256" key="3">
    <source>
        <dbReference type="ARBA" id="ARBA00022448"/>
    </source>
</evidence>
<feature type="domain" description="ABC transporter" evidence="12">
    <location>
        <begin position="918"/>
        <end position="1170"/>
    </location>
</feature>
<sequence>MNLPTTLSRILNPLFTDINEDELETEWKDIDNMPPEQRLYTGLLEIPGQVQCFLTRPKLQVTDMRTLEKSQRQKLVEKTFQTSDQDNERLLLHCKQRIDRARVSLPTVEVRFEGLTISAEVYVGNRALPTLPNFVRNMWEGFLEACRLIPSNKQDFIILNGVSGVVKPGRMLLALGPPGCGKSTLLKALAGKHDKGLKVHGAGLSRWESLFKSGPQHQKLGSITYNGHDMTEFIAERTSAYVSQNDNHIGELTVRETLDFAARCMGVGYNLDLLKELIAKEMEDGVHPDPEIDAFMKGIAIEGAPSSLSTDYILKLLGLDICADTLVGNEMLRGISGGQKKRVTTGEMIVGPKRVMFMDEISTGLDSSTTFQVVKCLRNITHTMEATVMIALLQPAPETYELFDEVLLMSEGLVVYLGPRDGTLEFFETLGFKLPPRKGIADFLQEVTSKKDQKQYWADKDKPYIYISVEEMAAAFKAYPTGQELASYMETPFERRKSHPAALVRNKYALTGWQLVKACTEREMTLIKRNAFLYIFRTCQVGFVGFVTSTLFIRARIHPTDEQFGNLYLGSLFFALIHMMFNGFSEMAMTVLRLPVLYKQRDNYFFPTWTFTFPCWLLRVPYSIAEAIIWSCMVYYVIGLAPSATRFFRYMFLLLLMHQMALGLFRLIGALGRTMVIANTFGTFALIVVFLLGGFILSKDSIHNYWEWGYWVSPLSYAQNAIAVNEFLDNRWNKISSVNNNSLSLNVLLSRGLKTKSFWYWIGVGVLIAYTILFNFMVTYALKYLDPLGQKQASMPESAVKGSIDKQVGEGSQSESATTAIIAERVPNTDEGSHSESDVPARSAEDTDREDLQSVEANLSSFVHSGGAVEITPGTKMYLERVFGTSVRSEVDLEGGPSSEQTPRAQKGMIIPFKPLSLTFRNVNYYVDMPPHLKEGGTGELRLHLLKKVSGGFRPGVLTALVGVSGAGKTTLMDVLAGRKTGGYIDGDIRVSGFTKRQDTFARISGYVEQNDIHSPQVTVYESLIYSSWLRLPDSVQESTRLEFVQEVMDLVELASLKGALVGLPGSTGLSTEQRKRLTIAVELVANPSIIFMDEPTSGLDARAAAIVMRTVRNTVDTGRTVVCTIHQPSIDIFEAFDELLLMKRGGQVIYSGPLGTNSELLIKYFQAVDGVTPINDGYNPATWMLEITSPANELRIGKDFAKIYAESERYRSNDAVILECNIRPSDAKDLEFPTQYSRDVFTQVKACLWKQHLTYWRSPYYNAVRFFFTITVALIFGSIFYGIGAKRTSQTAIFNVMGALYAAVLFMGVNNAASVQPIVSVERTVFYRERAAGMYGPLPYALAQAGIEIPYIFVQTLIYGIITYAMIKFEWTAAKFFWYLLFMFMTFTYFTFYGMMAVGLTPSQPVAAVVSSAFYSLWNLFSGFLIPRPRIPGWWVWFYWISPVAWTLYGLITSQLGDVEFIMEAPGYGSVPVKDFLTVYFGYKHSMLGICVLVLFIFMMLFWVIFASSIKFLNFQNR</sequence>
<dbReference type="Gene3D" id="3.40.50.300">
    <property type="entry name" value="P-loop containing nucleotide triphosphate hydrolases"/>
    <property type="match status" value="2"/>
</dbReference>
<dbReference type="GO" id="GO:0016887">
    <property type="term" value="F:ATP hydrolysis activity"/>
    <property type="evidence" value="ECO:0007669"/>
    <property type="project" value="InterPro"/>
</dbReference>
<feature type="transmembrane region" description="Helical" evidence="11">
    <location>
        <begin position="758"/>
        <end position="782"/>
    </location>
</feature>
<keyword evidence="6" id="KW-0547">Nucleotide-binding</keyword>
<dbReference type="Pfam" id="PF01061">
    <property type="entry name" value="ABC2_membrane"/>
    <property type="match status" value="2"/>
</dbReference>
<dbReference type="InterPro" id="IPR003439">
    <property type="entry name" value="ABC_transporter-like_ATP-bd"/>
</dbReference>
<feature type="transmembrane region" description="Helical" evidence="11">
    <location>
        <begin position="1294"/>
        <end position="1314"/>
    </location>
</feature>
<feature type="transmembrane region" description="Helical" evidence="11">
    <location>
        <begin position="1377"/>
        <end position="1401"/>
    </location>
</feature>
<feature type="transmembrane region" description="Helical" evidence="11">
    <location>
        <begin position="650"/>
        <end position="669"/>
    </location>
</feature>
<name>A0A2R6X7H9_MARPO</name>
<evidence type="ECO:0000256" key="4">
    <source>
        <dbReference type="ARBA" id="ARBA00022692"/>
    </source>
</evidence>
<keyword evidence="8 11" id="KW-1133">Transmembrane helix</keyword>
<reference evidence="14" key="1">
    <citation type="journal article" date="2017" name="Cell">
        <title>Insights into land plant evolution garnered from the Marchantia polymorpha genome.</title>
        <authorList>
            <person name="Bowman J.L."/>
            <person name="Kohchi T."/>
            <person name="Yamato K.T."/>
            <person name="Jenkins J."/>
            <person name="Shu S."/>
            <person name="Ishizaki K."/>
            <person name="Yamaoka S."/>
            <person name="Nishihama R."/>
            <person name="Nakamura Y."/>
            <person name="Berger F."/>
            <person name="Adam C."/>
            <person name="Aki S.S."/>
            <person name="Althoff F."/>
            <person name="Araki T."/>
            <person name="Arteaga-Vazquez M.A."/>
            <person name="Balasubrmanian S."/>
            <person name="Barry K."/>
            <person name="Bauer D."/>
            <person name="Boehm C.R."/>
            <person name="Briginshaw L."/>
            <person name="Caballero-Perez J."/>
            <person name="Catarino B."/>
            <person name="Chen F."/>
            <person name="Chiyoda S."/>
            <person name="Chovatia M."/>
            <person name="Davies K.M."/>
            <person name="Delmans M."/>
            <person name="Demura T."/>
            <person name="Dierschke T."/>
            <person name="Dolan L."/>
            <person name="Dorantes-Acosta A.E."/>
            <person name="Eklund D.M."/>
            <person name="Florent S.N."/>
            <person name="Flores-Sandoval E."/>
            <person name="Fujiyama A."/>
            <person name="Fukuzawa H."/>
            <person name="Galik B."/>
            <person name="Grimanelli D."/>
            <person name="Grimwood J."/>
            <person name="Grossniklaus U."/>
            <person name="Hamada T."/>
            <person name="Haseloff J."/>
            <person name="Hetherington A.J."/>
            <person name="Higo A."/>
            <person name="Hirakawa Y."/>
            <person name="Hundley H.N."/>
            <person name="Ikeda Y."/>
            <person name="Inoue K."/>
            <person name="Inoue S.I."/>
            <person name="Ishida S."/>
            <person name="Jia Q."/>
            <person name="Kakita M."/>
            <person name="Kanazawa T."/>
            <person name="Kawai Y."/>
            <person name="Kawashima T."/>
            <person name="Kennedy M."/>
            <person name="Kinose K."/>
            <person name="Kinoshita T."/>
            <person name="Kohara Y."/>
            <person name="Koide E."/>
            <person name="Komatsu K."/>
            <person name="Kopischke S."/>
            <person name="Kubo M."/>
            <person name="Kyozuka J."/>
            <person name="Lagercrantz U."/>
            <person name="Lin S.S."/>
            <person name="Lindquist E."/>
            <person name="Lipzen A.M."/>
            <person name="Lu C.W."/>
            <person name="De Luna E."/>
            <person name="Martienssen R.A."/>
            <person name="Minamino N."/>
            <person name="Mizutani M."/>
            <person name="Mizutani M."/>
            <person name="Mochizuki N."/>
            <person name="Monte I."/>
            <person name="Mosher R."/>
            <person name="Nagasaki H."/>
            <person name="Nakagami H."/>
            <person name="Naramoto S."/>
            <person name="Nishitani K."/>
            <person name="Ohtani M."/>
            <person name="Okamoto T."/>
            <person name="Okumura M."/>
            <person name="Phillips J."/>
            <person name="Pollak B."/>
            <person name="Reinders A."/>
            <person name="Rovekamp M."/>
            <person name="Sano R."/>
            <person name="Sawa S."/>
            <person name="Schmid M.W."/>
            <person name="Shirakawa M."/>
            <person name="Solano R."/>
            <person name="Spunde A."/>
            <person name="Suetsugu N."/>
            <person name="Sugano S."/>
            <person name="Sugiyama A."/>
            <person name="Sun R."/>
            <person name="Suzuki Y."/>
            <person name="Takenaka M."/>
            <person name="Takezawa D."/>
            <person name="Tomogane H."/>
            <person name="Tsuzuki M."/>
            <person name="Ueda T."/>
            <person name="Umeda M."/>
            <person name="Ward J.M."/>
            <person name="Watanabe Y."/>
            <person name="Yazaki K."/>
            <person name="Yokoyama R."/>
            <person name="Yoshitake Y."/>
            <person name="Yotsui I."/>
            <person name="Zachgo S."/>
            <person name="Schmutz J."/>
        </authorList>
    </citation>
    <scope>NUCLEOTIDE SEQUENCE [LARGE SCALE GENOMIC DNA]</scope>
    <source>
        <strain evidence="14">Tak-1</strain>
    </source>
</reference>
<evidence type="ECO:0000313" key="13">
    <source>
        <dbReference type="EMBL" id="PTQ42057.1"/>
    </source>
</evidence>
<evidence type="ECO:0000256" key="2">
    <source>
        <dbReference type="ARBA" id="ARBA00006012"/>
    </source>
</evidence>
<keyword evidence="14" id="KW-1185">Reference proteome</keyword>
<dbReference type="FunFam" id="3.40.50.300:FF:000532">
    <property type="entry name" value="ABC transporter G family member 34"/>
    <property type="match status" value="1"/>
</dbReference>
<evidence type="ECO:0000256" key="8">
    <source>
        <dbReference type="ARBA" id="ARBA00022989"/>
    </source>
</evidence>
<dbReference type="Pfam" id="PF00005">
    <property type="entry name" value="ABC_tran"/>
    <property type="match status" value="2"/>
</dbReference>
<accession>A0A2R6X7H9</accession>
<feature type="compositionally biased region" description="Basic and acidic residues" evidence="10">
    <location>
        <begin position="827"/>
        <end position="851"/>
    </location>
</feature>
<dbReference type="CDD" id="cd03233">
    <property type="entry name" value="ABCG_PDR_domain1"/>
    <property type="match status" value="1"/>
</dbReference>
<dbReference type="Pfam" id="PF08370">
    <property type="entry name" value="PDR_assoc"/>
    <property type="match status" value="1"/>
</dbReference>
<dbReference type="InterPro" id="IPR027417">
    <property type="entry name" value="P-loop_NTPase"/>
</dbReference>
<dbReference type="Proteomes" id="UP000244005">
    <property type="component" value="Unassembled WGS sequence"/>
</dbReference>
<feature type="transmembrane region" description="Helical" evidence="11">
    <location>
        <begin position="1435"/>
        <end position="1453"/>
    </location>
</feature>
<dbReference type="CDD" id="cd03232">
    <property type="entry name" value="ABCG_PDR_domain2"/>
    <property type="match status" value="1"/>
</dbReference>
<dbReference type="GO" id="GO:0005886">
    <property type="term" value="C:plasma membrane"/>
    <property type="evidence" value="ECO:0007669"/>
    <property type="project" value="UniProtKB-ARBA"/>
</dbReference>
<dbReference type="InterPro" id="IPR034001">
    <property type="entry name" value="ABCG_PDR_1"/>
</dbReference>
<gene>
    <name evidence="13" type="ORF">MARPO_0031s0045</name>
</gene>
<evidence type="ECO:0000256" key="5">
    <source>
        <dbReference type="ARBA" id="ARBA00022737"/>
    </source>
</evidence>
<dbReference type="InterPro" id="IPR013525">
    <property type="entry name" value="ABC2_TM"/>
</dbReference>
<dbReference type="GO" id="GO:0005524">
    <property type="term" value="F:ATP binding"/>
    <property type="evidence" value="ECO:0007669"/>
    <property type="project" value="UniProtKB-KW"/>
</dbReference>
<keyword evidence="7" id="KW-0067">ATP-binding</keyword>